<sequence length="555" mass="59290">MARFAKTAPDLGGRVVLRHSAVPGFRTGTSTVHRKSLLPSDRGTGTGVNTPDSQGSGGGAPGKKGARVEGRVFAGYRIEHRLGSGGMAVVYRAQHPRLPRKEALKILLANHSEDPDFQFRFLREAEVAARLDHPNLVSVHDRGIHQGRPWIAMQFIDGTDVATLIRHGPRALPPERAVHILGEAARGLDEIHRAGLVHRDVKPANIMVTRGRDGRDRVLVTDFGIARTTEDGDRITGSGAVVGTLGYIAPEQLENGPVDHRADVYALGCTLYQMLTGALPFERGDPRSVVRAHLLDPPPQPSRAGLPAGFDAVIARAMAKDPRRRHPSCGALAEEAAGVLRGDPPGAASGRWLGIRLGATTLVIALAVALALLVRPDARVVTGKPVAALTIGAPTTTVSADDFPEWKSYAYIVAAFPSLLPERPDTIEIGSGNCFPTDTGGTSVPVDKEAKPVAQIFCTGAAPPADTTAFTCMADRTPMPFTEQAGYTGEGNQDWTRASGSGRLYWGHAEITPGRVRGVLQVYFESPSRYFCMVMVTGGSTGNELLQRWWPSAPL</sequence>
<protein>
    <recommendedName>
        <fullName evidence="1">non-specific serine/threonine protein kinase</fullName>
        <ecNumber evidence="1">2.7.11.1</ecNumber>
    </recommendedName>
</protein>
<keyword evidence="6" id="KW-0067">ATP-binding</keyword>
<dbReference type="Proteomes" id="UP000515512">
    <property type="component" value="Chromosome"/>
</dbReference>
<dbReference type="PANTHER" id="PTHR43289:SF6">
    <property type="entry name" value="SERINE_THREONINE-PROTEIN KINASE NEKL-3"/>
    <property type="match status" value="1"/>
</dbReference>
<dbReference type="PANTHER" id="PTHR43289">
    <property type="entry name" value="MITOGEN-ACTIVATED PROTEIN KINASE KINASE KINASE 20-RELATED"/>
    <property type="match status" value="1"/>
</dbReference>
<dbReference type="InterPro" id="IPR011009">
    <property type="entry name" value="Kinase-like_dom_sf"/>
</dbReference>
<evidence type="ECO:0000256" key="2">
    <source>
        <dbReference type="ARBA" id="ARBA00022527"/>
    </source>
</evidence>
<keyword evidence="5 10" id="KW-0418">Kinase</keyword>
<dbReference type="InterPro" id="IPR000719">
    <property type="entry name" value="Prot_kinase_dom"/>
</dbReference>
<dbReference type="EMBL" id="CP059399">
    <property type="protein sequence ID" value="QLY34924.1"/>
    <property type="molecule type" value="Genomic_DNA"/>
</dbReference>
<feature type="region of interest" description="Disordered" evidence="7">
    <location>
        <begin position="25"/>
        <end position="66"/>
    </location>
</feature>
<organism evidence="10 11">
    <name type="scientific">Nocardia huaxiensis</name>
    <dbReference type="NCBI Taxonomy" id="2755382"/>
    <lineage>
        <taxon>Bacteria</taxon>
        <taxon>Bacillati</taxon>
        <taxon>Actinomycetota</taxon>
        <taxon>Actinomycetes</taxon>
        <taxon>Mycobacteriales</taxon>
        <taxon>Nocardiaceae</taxon>
        <taxon>Nocardia</taxon>
    </lineage>
</organism>
<gene>
    <name evidence="10" type="ORF">H0264_35540</name>
</gene>
<dbReference type="PROSITE" id="PS50011">
    <property type="entry name" value="PROTEIN_KINASE_DOM"/>
    <property type="match status" value="1"/>
</dbReference>
<evidence type="ECO:0000256" key="8">
    <source>
        <dbReference type="SAM" id="Phobius"/>
    </source>
</evidence>
<reference evidence="10 11" key="1">
    <citation type="submission" date="2020-07" db="EMBL/GenBank/DDBJ databases">
        <authorList>
            <person name="Zhuang K."/>
            <person name="Ran Y."/>
        </authorList>
    </citation>
    <scope>NUCLEOTIDE SEQUENCE [LARGE SCALE GENOMIC DNA]</scope>
    <source>
        <strain evidence="10 11">WCH-YHL-001</strain>
    </source>
</reference>
<dbReference type="FunFam" id="1.10.510.10:FF:000021">
    <property type="entry name" value="Serine/threonine protein kinase"/>
    <property type="match status" value="1"/>
</dbReference>
<evidence type="ECO:0000313" key="10">
    <source>
        <dbReference type="EMBL" id="QLY34924.1"/>
    </source>
</evidence>
<keyword evidence="4" id="KW-0547">Nucleotide-binding</keyword>
<dbReference type="EC" id="2.7.11.1" evidence="1"/>
<dbReference type="GO" id="GO:0005524">
    <property type="term" value="F:ATP binding"/>
    <property type="evidence" value="ECO:0007669"/>
    <property type="project" value="UniProtKB-KW"/>
</dbReference>
<evidence type="ECO:0000256" key="1">
    <source>
        <dbReference type="ARBA" id="ARBA00012513"/>
    </source>
</evidence>
<dbReference type="KEGG" id="nhu:H0264_35540"/>
<dbReference type="SMART" id="SM00220">
    <property type="entry name" value="S_TKc"/>
    <property type="match status" value="1"/>
</dbReference>
<dbReference type="PROSITE" id="PS00108">
    <property type="entry name" value="PROTEIN_KINASE_ST"/>
    <property type="match status" value="1"/>
</dbReference>
<proteinExistence type="predicted"/>
<dbReference type="CDD" id="cd14014">
    <property type="entry name" value="STKc_PknB_like"/>
    <property type="match status" value="1"/>
</dbReference>
<dbReference type="Pfam" id="PF00069">
    <property type="entry name" value="Pkinase"/>
    <property type="match status" value="1"/>
</dbReference>
<name>A0A7D6Z952_9NOCA</name>
<dbReference type="InterPro" id="IPR008271">
    <property type="entry name" value="Ser/Thr_kinase_AS"/>
</dbReference>
<evidence type="ECO:0000313" key="11">
    <source>
        <dbReference type="Proteomes" id="UP000515512"/>
    </source>
</evidence>
<dbReference type="GO" id="GO:0004674">
    <property type="term" value="F:protein serine/threonine kinase activity"/>
    <property type="evidence" value="ECO:0007669"/>
    <property type="project" value="UniProtKB-KW"/>
</dbReference>
<keyword evidence="3" id="KW-0808">Transferase</keyword>
<evidence type="ECO:0000256" key="3">
    <source>
        <dbReference type="ARBA" id="ARBA00022679"/>
    </source>
</evidence>
<keyword evidence="2 10" id="KW-0723">Serine/threonine-protein kinase</keyword>
<evidence type="ECO:0000256" key="4">
    <source>
        <dbReference type="ARBA" id="ARBA00022741"/>
    </source>
</evidence>
<evidence type="ECO:0000256" key="5">
    <source>
        <dbReference type="ARBA" id="ARBA00022777"/>
    </source>
</evidence>
<dbReference type="AlphaFoldDB" id="A0A7D6Z952"/>
<feature type="transmembrane region" description="Helical" evidence="8">
    <location>
        <begin position="353"/>
        <end position="374"/>
    </location>
</feature>
<evidence type="ECO:0000259" key="9">
    <source>
        <dbReference type="PROSITE" id="PS50011"/>
    </source>
</evidence>
<keyword evidence="8" id="KW-0472">Membrane</keyword>
<dbReference type="Gene3D" id="1.10.510.10">
    <property type="entry name" value="Transferase(Phosphotransferase) domain 1"/>
    <property type="match status" value="1"/>
</dbReference>
<feature type="domain" description="Protein kinase" evidence="9">
    <location>
        <begin position="76"/>
        <end position="337"/>
    </location>
</feature>
<accession>A0A7D6Z952</accession>
<evidence type="ECO:0000256" key="6">
    <source>
        <dbReference type="ARBA" id="ARBA00022840"/>
    </source>
</evidence>
<keyword evidence="8" id="KW-0812">Transmembrane</keyword>
<evidence type="ECO:0000256" key="7">
    <source>
        <dbReference type="SAM" id="MobiDB-lite"/>
    </source>
</evidence>
<dbReference type="Gene3D" id="3.30.200.20">
    <property type="entry name" value="Phosphorylase Kinase, domain 1"/>
    <property type="match status" value="1"/>
</dbReference>
<keyword evidence="11" id="KW-1185">Reference proteome</keyword>
<keyword evidence="8" id="KW-1133">Transmembrane helix</keyword>
<dbReference type="SUPFAM" id="SSF56112">
    <property type="entry name" value="Protein kinase-like (PK-like)"/>
    <property type="match status" value="1"/>
</dbReference>